<dbReference type="GeneID" id="54484651"/>
<dbReference type="Proteomes" id="UP000799437">
    <property type="component" value="Unassembled WGS sequence"/>
</dbReference>
<reference evidence="2" key="1">
    <citation type="journal article" date="2020" name="Stud. Mycol.">
        <title>101 Dothideomycetes genomes: a test case for predicting lifestyles and emergence of pathogens.</title>
        <authorList>
            <person name="Haridas S."/>
            <person name="Albert R."/>
            <person name="Binder M."/>
            <person name="Bloem J."/>
            <person name="Labutti K."/>
            <person name="Salamov A."/>
            <person name="Andreopoulos B."/>
            <person name="Baker S."/>
            <person name="Barry K."/>
            <person name="Bills G."/>
            <person name="Bluhm B."/>
            <person name="Cannon C."/>
            <person name="Castanera R."/>
            <person name="Culley D."/>
            <person name="Daum C."/>
            <person name="Ezra D."/>
            <person name="Gonzalez J."/>
            <person name="Henrissat B."/>
            <person name="Kuo A."/>
            <person name="Liang C."/>
            <person name="Lipzen A."/>
            <person name="Lutzoni F."/>
            <person name="Magnuson J."/>
            <person name="Mondo S."/>
            <person name="Nolan M."/>
            <person name="Ohm R."/>
            <person name="Pangilinan J."/>
            <person name="Park H.-J."/>
            <person name="Ramirez L."/>
            <person name="Alfaro M."/>
            <person name="Sun H."/>
            <person name="Tritt A."/>
            <person name="Yoshinaga Y."/>
            <person name="Zwiers L.-H."/>
            <person name="Turgeon B."/>
            <person name="Goodwin S."/>
            <person name="Spatafora J."/>
            <person name="Crous P."/>
            <person name="Grigoriev I."/>
        </authorList>
    </citation>
    <scope>NUCLEOTIDE SEQUENCE</scope>
    <source>
        <strain evidence="2">CBS 121739</strain>
    </source>
</reference>
<dbReference type="RefSeq" id="XP_033602977.1">
    <property type="nucleotide sequence ID" value="XM_033743597.1"/>
</dbReference>
<keyword evidence="3" id="KW-1185">Reference proteome</keyword>
<proteinExistence type="predicted"/>
<sequence>MTAWWSCIEVNTAIIAACMPPLRALIAERFRDLRKLSYRSMRSFRQGSQTTANTDRTRVYPLCEIPEELALTPRQLEAVLPSPEPSEPSIHEDEEDKEEKKVAWNRTPKLYSQTNGSRGILKSPAPSFHPRRTDPVQLAIERQQESLRMQSGWLAETSDG</sequence>
<name>A0A6A6WF64_9PEZI</name>
<protein>
    <submittedName>
        <fullName evidence="2">Uncharacterized protein</fullName>
    </submittedName>
</protein>
<dbReference type="AlphaFoldDB" id="A0A6A6WF64"/>
<evidence type="ECO:0000313" key="2">
    <source>
        <dbReference type="EMBL" id="KAF2760526.1"/>
    </source>
</evidence>
<dbReference type="EMBL" id="ML996568">
    <property type="protein sequence ID" value="KAF2760526.1"/>
    <property type="molecule type" value="Genomic_DNA"/>
</dbReference>
<accession>A0A6A6WF64</accession>
<evidence type="ECO:0000313" key="3">
    <source>
        <dbReference type="Proteomes" id="UP000799437"/>
    </source>
</evidence>
<gene>
    <name evidence="2" type="ORF">EJ05DRAFT_474396</name>
</gene>
<organism evidence="2 3">
    <name type="scientific">Pseudovirgaria hyperparasitica</name>
    <dbReference type="NCBI Taxonomy" id="470096"/>
    <lineage>
        <taxon>Eukaryota</taxon>
        <taxon>Fungi</taxon>
        <taxon>Dikarya</taxon>
        <taxon>Ascomycota</taxon>
        <taxon>Pezizomycotina</taxon>
        <taxon>Dothideomycetes</taxon>
        <taxon>Dothideomycetes incertae sedis</taxon>
        <taxon>Acrospermales</taxon>
        <taxon>Acrospermaceae</taxon>
        <taxon>Pseudovirgaria</taxon>
    </lineage>
</organism>
<feature type="region of interest" description="Disordered" evidence="1">
    <location>
        <begin position="78"/>
        <end position="137"/>
    </location>
</feature>
<evidence type="ECO:0000256" key="1">
    <source>
        <dbReference type="SAM" id="MobiDB-lite"/>
    </source>
</evidence>